<evidence type="ECO:0000313" key="3">
    <source>
        <dbReference type="Proteomes" id="UP000325315"/>
    </source>
</evidence>
<name>A0A5B6W6Z8_9ROSI</name>
<keyword evidence="2" id="KW-0645">Protease</keyword>
<dbReference type="AlphaFoldDB" id="A0A5B6W6Z8"/>
<proteinExistence type="predicted"/>
<comment type="caution">
    <text evidence="2">The sequence shown here is derived from an EMBL/GenBank/DDBJ whole genome shotgun (WGS) entry which is preliminary data.</text>
</comment>
<keyword evidence="2" id="KW-0378">Hydrolase</keyword>
<dbReference type="GO" id="GO:0006508">
    <property type="term" value="P:proteolysis"/>
    <property type="evidence" value="ECO:0007669"/>
    <property type="project" value="UniProtKB-KW"/>
</dbReference>
<dbReference type="GO" id="GO:0003676">
    <property type="term" value="F:nucleic acid binding"/>
    <property type="evidence" value="ECO:0007669"/>
    <property type="project" value="InterPro"/>
</dbReference>
<accession>A0A5B6W6Z8</accession>
<dbReference type="Proteomes" id="UP000325315">
    <property type="component" value="Unassembled WGS sequence"/>
</dbReference>
<protein>
    <submittedName>
        <fullName evidence="2">Gag protease polyprotein</fullName>
    </submittedName>
</protein>
<evidence type="ECO:0000259" key="1">
    <source>
        <dbReference type="PROSITE" id="PS50994"/>
    </source>
</evidence>
<dbReference type="Pfam" id="PF24626">
    <property type="entry name" value="SH3_Tf2-1"/>
    <property type="match status" value="1"/>
</dbReference>
<gene>
    <name evidence="2" type="ORF">EPI10_010926</name>
</gene>
<dbReference type="EMBL" id="SMMG02000004">
    <property type="protein sequence ID" value="KAA3477005.1"/>
    <property type="molecule type" value="Genomic_DNA"/>
</dbReference>
<dbReference type="InterPro" id="IPR056924">
    <property type="entry name" value="SH3_Tf2-1"/>
</dbReference>
<dbReference type="InterPro" id="IPR036397">
    <property type="entry name" value="RNaseH_sf"/>
</dbReference>
<dbReference type="SUPFAM" id="SSF53098">
    <property type="entry name" value="Ribonuclease H-like"/>
    <property type="match status" value="1"/>
</dbReference>
<keyword evidence="3" id="KW-1185">Reference proteome</keyword>
<dbReference type="PROSITE" id="PS50994">
    <property type="entry name" value="INTEGRASE"/>
    <property type="match status" value="1"/>
</dbReference>
<organism evidence="2 3">
    <name type="scientific">Gossypium australe</name>
    <dbReference type="NCBI Taxonomy" id="47621"/>
    <lineage>
        <taxon>Eukaryota</taxon>
        <taxon>Viridiplantae</taxon>
        <taxon>Streptophyta</taxon>
        <taxon>Embryophyta</taxon>
        <taxon>Tracheophyta</taxon>
        <taxon>Spermatophyta</taxon>
        <taxon>Magnoliopsida</taxon>
        <taxon>eudicotyledons</taxon>
        <taxon>Gunneridae</taxon>
        <taxon>Pentapetalae</taxon>
        <taxon>rosids</taxon>
        <taxon>malvids</taxon>
        <taxon>Malvales</taxon>
        <taxon>Malvaceae</taxon>
        <taxon>Malvoideae</taxon>
        <taxon>Gossypium</taxon>
    </lineage>
</organism>
<dbReference type="PANTHER" id="PTHR45835">
    <property type="entry name" value="YALI0A06105P"/>
    <property type="match status" value="1"/>
</dbReference>
<dbReference type="PANTHER" id="PTHR45835:SF99">
    <property type="entry name" value="CHROMO DOMAIN-CONTAINING PROTEIN-RELATED"/>
    <property type="match status" value="1"/>
</dbReference>
<evidence type="ECO:0000313" key="2">
    <source>
        <dbReference type="EMBL" id="KAA3477005.1"/>
    </source>
</evidence>
<dbReference type="InterPro" id="IPR001584">
    <property type="entry name" value="Integrase_cat-core"/>
</dbReference>
<feature type="domain" description="Integrase catalytic" evidence="1">
    <location>
        <begin position="1"/>
        <end position="160"/>
    </location>
</feature>
<dbReference type="Gene3D" id="3.30.420.10">
    <property type="entry name" value="Ribonuclease H-like superfamily/Ribonuclease H"/>
    <property type="match status" value="1"/>
</dbReference>
<dbReference type="InterPro" id="IPR012337">
    <property type="entry name" value="RNaseH-like_sf"/>
</dbReference>
<sequence>MDFVSRLPLSLKKKYAIWVVIDRLTKSAHFILVRMDYSLDKLAELYISEIVRLHRVPVSIISDRDLRFTSQFWKKLPKALGIKLNCSTAFHPQIDGQSKRVIQILEDMLRCCVLEFKGNWERFFPLVEFAYNNNFQSSIKMIVDKVFLKVSPWKKILIFGLKGKLSPRFIGPYEIIKRIAQEVKQLKNKSIALVKVLWQWHGVEEATWEPEGAMRKLYPNLFTGKTFEDENP</sequence>
<dbReference type="OrthoDB" id="2273864at2759"/>
<dbReference type="GO" id="GO:0015074">
    <property type="term" value="P:DNA integration"/>
    <property type="evidence" value="ECO:0007669"/>
    <property type="project" value="InterPro"/>
</dbReference>
<reference evidence="2" key="1">
    <citation type="submission" date="2019-08" db="EMBL/GenBank/DDBJ databases">
        <authorList>
            <person name="Liu F."/>
        </authorList>
    </citation>
    <scope>NUCLEOTIDE SEQUENCE [LARGE SCALE GENOMIC DNA]</scope>
    <source>
        <strain evidence="2">PA1801</strain>
        <tissue evidence="2">Leaf</tissue>
    </source>
</reference>
<dbReference type="GO" id="GO:0008233">
    <property type="term" value="F:peptidase activity"/>
    <property type="evidence" value="ECO:0007669"/>
    <property type="project" value="UniProtKB-KW"/>
</dbReference>